<dbReference type="Gene3D" id="1.10.3210.10">
    <property type="entry name" value="Hypothetical protein af1432"/>
    <property type="match status" value="1"/>
</dbReference>
<organism evidence="3 4">
    <name type="scientific">Bombiscardovia nodaiensis</name>
    <dbReference type="NCBI Taxonomy" id="2932181"/>
    <lineage>
        <taxon>Bacteria</taxon>
        <taxon>Bacillati</taxon>
        <taxon>Actinomycetota</taxon>
        <taxon>Actinomycetes</taxon>
        <taxon>Bifidobacteriales</taxon>
        <taxon>Bifidobacteriaceae</taxon>
        <taxon>Bombiscardovia</taxon>
    </lineage>
</organism>
<accession>A0ABN6SCN7</accession>
<dbReference type="Pfam" id="PF13286">
    <property type="entry name" value="HD_assoc"/>
    <property type="match status" value="1"/>
</dbReference>
<dbReference type="InterPro" id="IPR026875">
    <property type="entry name" value="PHydrolase_assoc_dom"/>
</dbReference>
<evidence type="ECO:0000313" key="3">
    <source>
        <dbReference type="EMBL" id="BDR52675.1"/>
    </source>
</evidence>
<evidence type="ECO:0000259" key="2">
    <source>
        <dbReference type="Pfam" id="PF13286"/>
    </source>
</evidence>
<name>A0ABN6SCN7_9BIFI</name>
<protein>
    <recommendedName>
        <fullName evidence="2">Phosphohydrolase-associated domain-containing protein</fullName>
    </recommendedName>
</protein>
<reference evidence="3 4" key="1">
    <citation type="journal article" date="2023" name="Microbiol. Spectr.">
        <title>Symbiosis of Carpenter Bees with Uncharacterized Lactic Acid Bacteria Showing NAD Auxotrophy.</title>
        <authorList>
            <person name="Kawasaki S."/>
            <person name="Ozawa K."/>
            <person name="Mori T."/>
            <person name="Yamamoto A."/>
            <person name="Ito M."/>
            <person name="Ohkuma M."/>
            <person name="Sakamoto M."/>
            <person name="Matsutani M."/>
        </authorList>
    </citation>
    <scope>NUCLEOTIDE SEQUENCE [LARGE SCALE GENOMIC DNA]</scope>
    <source>
        <strain evidence="3 4">Kim37-2</strain>
    </source>
</reference>
<keyword evidence="1" id="KW-0378">Hydrolase</keyword>
<evidence type="ECO:0000313" key="4">
    <source>
        <dbReference type="Proteomes" id="UP001321766"/>
    </source>
</evidence>
<evidence type="ECO:0000256" key="1">
    <source>
        <dbReference type="ARBA" id="ARBA00022801"/>
    </source>
</evidence>
<feature type="domain" description="Phosphohydrolase-associated" evidence="2">
    <location>
        <begin position="63"/>
        <end position="156"/>
    </location>
</feature>
<gene>
    <name evidence="3" type="ORF">KIM372_05820</name>
</gene>
<dbReference type="Proteomes" id="UP001321766">
    <property type="component" value="Chromosome"/>
</dbReference>
<keyword evidence="4" id="KW-1185">Reference proteome</keyword>
<proteinExistence type="predicted"/>
<sequence>MLLAALERLKPLLPLHFSGSRQALALLKNLTSALIGRFADSVERATREHYGSGPLTRYSASVIIPEETSYEIVALKGISVYFVMAPREHQPFHDEQLRIITDLVDVLMEHSPRPSDVLENSFLEDWAHASNDNERLRVAVDQVASLTDGSAMALHSLVCA</sequence>
<dbReference type="EMBL" id="AP026798">
    <property type="protein sequence ID" value="BDR52675.1"/>
    <property type="molecule type" value="Genomic_DNA"/>
</dbReference>